<evidence type="ECO:0000256" key="8">
    <source>
        <dbReference type="SAM" id="MobiDB-lite"/>
    </source>
</evidence>
<dbReference type="RefSeq" id="WP_196110298.1">
    <property type="nucleotide sequence ID" value="NZ_CAXODI010000010.1"/>
</dbReference>
<dbReference type="SUPFAM" id="SSF54786">
    <property type="entry name" value="YcfA/nrd intein domain"/>
    <property type="match status" value="1"/>
</dbReference>
<name>A0A7S9L887_9PSED</name>
<dbReference type="Pfam" id="PF07927">
    <property type="entry name" value="HicA_toxin"/>
    <property type="match status" value="1"/>
</dbReference>
<reference evidence="9 10" key="1">
    <citation type="submission" date="2020-11" db="EMBL/GenBank/DDBJ databases">
        <title>Pseudomonas fulva producing VIM-24.</title>
        <authorList>
            <person name="Liu S."/>
        </authorList>
    </citation>
    <scope>NUCLEOTIDE SEQUENCE [LARGE SCALE GENOMIC DNA]</scope>
    <source>
        <strain evidence="9 10">ZDHY414</strain>
    </source>
</reference>
<dbReference type="GO" id="GO:0003729">
    <property type="term" value="F:mRNA binding"/>
    <property type="evidence" value="ECO:0007669"/>
    <property type="project" value="InterPro"/>
</dbReference>
<keyword evidence="7" id="KW-0346">Stress response</keyword>
<keyword evidence="2" id="KW-1277">Toxin-antitoxin system</keyword>
<keyword evidence="6" id="KW-0694">RNA-binding</keyword>
<feature type="compositionally biased region" description="Basic residues" evidence="8">
    <location>
        <begin position="27"/>
        <end position="36"/>
    </location>
</feature>
<dbReference type="PANTHER" id="PTHR34873:SF3">
    <property type="entry name" value="ADDICTION MODULE TOXIN, HICA FAMILY"/>
    <property type="match status" value="1"/>
</dbReference>
<gene>
    <name evidence="9" type="ORF">IZU98_01125</name>
</gene>
<comment type="similarity">
    <text evidence="1">Belongs to the HicA mRNA interferase family.</text>
</comment>
<keyword evidence="5" id="KW-0378">Hydrolase</keyword>
<organism evidence="9 10">
    <name type="scientific">Pseudomonas fulva</name>
    <dbReference type="NCBI Taxonomy" id="47880"/>
    <lineage>
        <taxon>Bacteria</taxon>
        <taxon>Pseudomonadati</taxon>
        <taxon>Pseudomonadota</taxon>
        <taxon>Gammaproteobacteria</taxon>
        <taxon>Pseudomonadales</taxon>
        <taxon>Pseudomonadaceae</taxon>
        <taxon>Pseudomonas</taxon>
    </lineage>
</organism>
<dbReference type="Gene3D" id="3.30.920.30">
    <property type="entry name" value="Hypothetical protein"/>
    <property type="match status" value="1"/>
</dbReference>
<evidence type="ECO:0000256" key="1">
    <source>
        <dbReference type="ARBA" id="ARBA00006620"/>
    </source>
</evidence>
<evidence type="ECO:0000256" key="4">
    <source>
        <dbReference type="ARBA" id="ARBA00022759"/>
    </source>
</evidence>
<evidence type="ECO:0000313" key="10">
    <source>
        <dbReference type="Proteomes" id="UP000594430"/>
    </source>
</evidence>
<dbReference type="InterPro" id="IPR012933">
    <property type="entry name" value="HicA_mRNA_interferase"/>
</dbReference>
<keyword evidence="4" id="KW-0255">Endonuclease</keyword>
<accession>A0A7S9L887</accession>
<sequence>MHSRDIIKRLKDDGWVRVKGTDGSHQQFKHPTKKGRVTVPHPNKDVATGTLRNIWKQAGF</sequence>
<dbReference type="GO" id="GO:0004519">
    <property type="term" value="F:endonuclease activity"/>
    <property type="evidence" value="ECO:0007669"/>
    <property type="project" value="UniProtKB-KW"/>
</dbReference>
<keyword evidence="3" id="KW-0540">Nuclease</keyword>
<dbReference type="InterPro" id="IPR038570">
    <property type="entry name" value="HicA_sf"/>
</dbReference>
<proteinExistence type="inferred from homology"/>
<dbReference type="PANTHER" id="PTHR34873">
    <property type="entry name" value="SSR1766 PROTEIN"/>
    <property type="match status" value="1"/>
</dbReference>
<evidence type="ECO:0000313" key="9">
    <source>
        <dbReference type="EMBL" id="QPH49367.1"/>
    </source>
</evidence>
<dbReference type="EMBL" id="CP064946">
    <property type="protein sequence ID" value="QPH49367.1"/>
    <property type="molecule type" value="Genomic_DNA"/>
</dbReference>
<evidence type="ECO:0000256" key="7">
    <source>
        <dbReference type="ARBA" id="ARBA00023016"/>
    </source>
</evidence>
<evidence type="ECO:0000256" key="3">
    <source>
        <dbReference type="ARBA" id="ARBA00022722"/>
    </source>
</evidence>
<protein>
    <submittedName>
        <fullName evidence="9">Type II toxin-antitoxin system HicA family toxin</fullName>
    </submittedName>
</protein>
<feature type="region of interest" description="Disordered" evidence="8">
    <location>
        <begin position="17"/>
        <end position="45"/>
    </location>
</feature>
<evidence type="ECO:0000256" key="6">
    <source>
        <dbReference type="ARBA" id="ARBA00022884"/>
    </source>
</evidence>
<evidence type="ECO:0000256" key="2">
    <source>
        <dbReference type="ARBA" id="ARBA00022649"/>
    </source>
</evidence>
<evidence type="ECO:0000256" key="5">
    <source>
        <dbReference type="ARBA" id="ARBA00022801"/>
    </source>
</evidence>
<dbReference type="GO" id="GO:0016787">
    <property type="term" value="F:hydrolase activity"/>
    <property type="evidence" value="ECO:0007669"/>
    <property type="project" value="UniProtKB-KW"/>
</dbReference>
<dbReference type="AlphaFoldDB" id="A0A7S9L887"/>
<dbReference type="Proteomes" id="UP000594430">
    <property type="component" value="Chromosome"/>
</dbReference>